<gene>
    <name evidence="4" type="ORF">JI435_090310</name>
</gene>
<keyword evidence="3" id="KW-0732">Signal</keyword>
<proteinExistence type="predicted"/>
<dbReference type="EMBL" id="CP069033">
    <property type="protein sequence ID" value="QRD00468.1"/>
    <property type="molecule type" value="Genomic_DNA"/>
</dbReference>
<feature type="compositionally biased region" description="Low complexity" evidence="1">
    <location>
        <begin position="234"/>
        <end position="247"/>
    </location>
</feature>
<sequence>MSTAVMHSCIVYILLLLSSLPSALSVPHLGSVNFTDKRIACQQSGTFHKFIFFSAANDTAFHYGIKTGYTEYYPGALESALKLDDFHLLWRDDANACGWQQARNVRHSGSIPMLGKNRGEIYWKYADVTWVSPKNSKLADHWKFDSADHKPPHVGALPPNATLDKITNVLRDNEPAADVYQLTTICLGYLSGFLGVLVILSIALRYIDNMDYGESDDVELPVIKTNSLDKPLPASASTDTIATSTCSGDDARGADASGHSTPPPRYSQSGVSEHIRGGSAISRLREAYGIDARHQERTSGY</sequence>
<feature type="signal peptide" evidence="3">
    <location>
        <begin position="1"/>
        <end position="25"/>
    </location>
</feature>
<name>A0A7U2I5U1_PHANO</name>
<keyword evidence="2" id="KW-0472">Membrane</keyword>
<evidence type="ECO:0000256" key="3">
    <source>
        <dbReference type="SAM" id="SignalP"/>
    </source>
</evidence>
<evidence type="ECO:0000256" key="1">
    <source>
        <dbReference type="SAM" id="MobiDB-lite"/>
    </source>
</evidence>
<dbReference type="AlphaFoldDB" id="A0A7U2I5U1"/>
<keyword evidence="2" id="KW-1133">Transmembrane helix</keyword>
<keyword evidence="2" id="KW-0812">Transmembrane</keyword>
<protein>
    <recommendedName>
        <fullName evidence="6">Autophagy-related protein 27</fullName>
    </recommendedName>
</protein>
<dbReference type="OrthoDB" id="3676331at2759"/>
<accession>A0A7U2I5U1</accession>
<evidence type="ECO:0000313" key="5">
    <source>
        <dbReference type="Proteomes" id="UP000663193"/>
    </source>
</evidence>
<dbReference type="Proteomes" id="UP000663193">
    <property type="component" value="Chromosome 11"/>
</dbReference>
<reference evidence="5" key="1">
    <citation type="journal article" date="2021" name="BMC Genomics">
        <title>Chromosome-level genome assembly and manually-curated proteome of model necrotroph Parastagonospora nodorum Sn15 reveals a genome-wide trove of candidate effector homologs, and redundancy of virulence-related functions within an accessory chromosome.</title>
        <authorList>
            <person name="Bertazzoni S."/>
            <person name="Jones D.A.B."/>
            <person name="Phan H.T."/>
            <person name="Tan K.-C."/>
            <person name="Hane J.K."/>
        </authorList>
    </citation>
    <scope>NUCLEOTIDE SEQUENCE [LARGE SCALE GENOMIC DNA]</scope>
    <source>
        <strain evidence="5">SN15 / ATCC MYA-4574 / FGSC 10173)</strain>
    </source>
</reference>
<evidence type="ECO:0008006" key="6">
    <source>
        <dbReference type="Google" id="ProtNLM"/>
    </source>
</evidence>
<feature type="chain" id="PRO_5030977772" description="Autophagy-related protein 27" evidence="3">
    <location>
        <begin position="26"/>
        <end position="301"/>
    </location>
</feature>
<feature type="region of interest" description="Disordered" evidence="1">
    <location>
        <begin position="233"/>
        <end position="273"/>
    </location>
</feature>
<feature type="transmembrane region" description="Helical" evidence="2">
    <location>
        <begin position="187"/>
        <end position="207"/>
    </location>
</feature>
<dbReference type="VEuPathDB" id="FungiDB:JI435_090310"/>
<organism evidence="4 5">
    <name type="scientific">Phaeosphaeria nodorum (strain SN15 / ATCC MYA-4574 / FGSC 10173)</name>
    <name type="common">Glume blotch fungus</name>
    <name type="synonym">Parastagonospora nodorum</name>
    <dbReference type="NCBI Taxonomy" id="321614"/>
    <lineage>
        <taxon>Eukaryota</taxon>
        <taxon>Fungi</taxon>
        <taxon>Dikarya</taxon>
        <taxon>Ascomycota</taxon>
        <taxon>Pezizomycotina</taxon>
        <taxon>Dothideomycetes</taxon>
        <taxon>Pleosporomycetidae</taxon>
        <taxon>Pleosporales</taxon>
        <taxon>Pleosporineae</taxon>
        <taxon>Phaeosphaeriaceae</taxon>
        <taxon>Parastagonospora</taxon>
    </lineage>
</organism>
<evidence type="ECO:0000256" key="2">
    <source>
        <dbReference type="SAM" id="Phobius"/>
    </source>
</evidence>
<evidence type="ECO:0000313" key="4">
    <source>
        <dbReference type="EMBL" id="QRD00468.1"/>
    </source>
</evidence>
<keyword evidence="5" id="KW-1185">Reference proteome</keyword>